<dbReference type="KEGG" id="sdr:SCD_n02709"/>
<proteinExistence type="predicted"/>
<dbReference type="HOGENOM" id="CLU_130444_1_0_4"/>
<dbReference type="EMBL" id="AP013066">
    <property type="protein sequence ID" value="BAN36509.1"/>
    <property type="molecule type" value="Genomic_DNA"/>
</dbReference>
<dbReference type="STRING" id="1163617.SCD_n02709"/>
<evidence type="ECO:0000313" key="3">
    <source>
        <dbReference type="EMBL" id="BAN36509.1"/>
    </source>
</evidence>
<gene>
    <name evidence="3" type="primary">dsrJ</name>
    <name evidence="3" type="ORF">SCD_n02709</name>
</gene>
<dbReference type="Proteomes" id="UP000015559">
    <property type="component" value="Chromosome"/>
</dbReference>
<evidence type="ECO:0000313" key="4">
    <source>
        <dbReference type="Proteomes" id="UP000015559"/>
    </source>
</evidence>
<keyword evidence="2" id="KW-0732">Signal</keyword>
<dbReference type="AlphaFoldDB" id="S6ANP9"/>
<dbReference type="RefSeq" id="WP_009207531.1">
    <property type="nucleotide sequence ID" value="NC_022357.1"/>
</dbReference>
<evidence type="ECO:0000256" key="2">
    <source>
        <dbReference type="SAM" id="SignalP"/>
    </source>
</evidence>
<protein>
    <submittedName>
        <fullName evidence="3">Uncharacterized protein</fullName>
    </submittedName>
</protein>
<organism evidence="3 4">
    <name type="scientific">Sulfuricella denitrificans (strain DSM 22764 / NBRC 105220 / skB26)</name>
    <dbReference type="NCBI Taxonomy" id="1163617"/>
    <lineage>
        <taxon>Bacteria</taxon>
        <taxon>Pseudomonadati</taxon>
        <taxon>Pseudomonadota</taxon>
        <taxon>Betaproteobacteria</taxon>
        <taxon>Nitrosomonadales</taxon>
        <taxon>Sulfuricellaceae</taxon>
        <taxon>Sulfuricella</taxon>
    </lineage>
</organism>
<evidence type="ECO:0000256" key="1">
    <source>
        <dbReference type="SAM" id="MobiDB-lite"/>
    </source>
</evidence>
<dbReference type="eggNOG" id="ENOG503310G">
    <property type="taxonomic scope" value="Bacteria"/>
</dbReference>
<feature type="signal peptide" evidence="2">
    <location>
        <begin position="1"/>
        <end position="31"/>
    </location>
</feature>
<dbReference type="InterPro" id="IPR036280">
    <property type="entry name" value="Multihaem_cyt_sf"/>
</dbReference>
<dbReference type="InterPro" id="IPR006311">
    <property type="entry name" value="TAT_signal"/>
</dbReference>
<name>S6ANP9_SULDS</name>
<dbReference type="SUPFAM" id="SSF48695">
    <property type="entry name" value="Multiheme cytochromes"/>
    <property type="match status" value="1"/>
</dbReference>
<dbReference type="OrthoDB" id="9790557at2"/>
<feature type="region of interest" description="Disordered" evidence="1">
    <location>
        <begin position="134"/>
        <end position="176"/>
    </location>
</feature>
<keyword evidence="4" id="KW-1185">Reference proteome</keyword>
<sequence>MINPAKRRSVLGWLAAALSALLLAGVMPATADDEHGEHSSHKLIAKGDKCVRDEDYMRRNHMKILMHQRDETMRKGIRGSQDSLKNCIECHVNPKTNSVASSKEDFCMGCHTYAAVKLDCFECHSSKPKAPAVGMNPIVTPEKKPEGNDKQSSMSGKMRWQLQAKQASLNMGEGVK</sequence>
<reference evidence="3 4" key="1">
    <citation type="journal article" date="2012" name="Appl. Environ. Microbiol.">
        <title>Draft genome sequence of a psychrotolerant sulfur-oxidizing bacterium, Sulfuricella denitrificans skB26, and proteomic insights into cold adaptation.</title>
        <authorList>
            <person name="Watanabe T."/>
            <person name="Kojima H."/>
            <person name="Fukui M."/>
        </authorList>
    </citation>
    <scope>NUCLEOTIDE SEQUENCE [LARGE SCALE GENOMIC DNA]</scope>
    <source>
        <strain evidence="4">skB26</strain>
    </source>
</reference>
<dbReference type="PROSITE" id="PS51318">
    <property type="entry name" value="TAT"/>
    <property type="match status" value="1"/>
</dbReference>
<accession>S6ANP9</accession>
<feature type="chain" id="PRO_5004536397" evidence="2">
    <location>
        <begin position="32"/>
        <end position="176"/>
    </location>
</feature>